<name>A0A392T209_9FABA</name>
<evidence type="ECO:0000313" key="1">
    <source>
        <dbReference type="EMBL" id="MCI55138.1"/>
    </source>
</evidence>
<feature type="non-terminal residue" evidence="1">
    <location>
        <position position="1"/>
    </location>
</feature>
<reference evidence="1 2" key="1">
    <citation type="journal article" date="2018" name="Front. Plant Sci.">
        <title>Red Clover (Trifolium pratense) and Zigzag Clover (T. medium) - A Picture of Genomic Similarities and Differences.</title>
        <authorList>
            <person name="Dluhosova J."/>
            <person name="Istvanek J."/>
            <person name="Nedelnik J."/>
            <person name="Repkova J."/>
        </authorList>
    </citation>
    <scope>NUCLEOTIDE SEQUENCE [LARGE SCALE GENOMIC DNA]</scope>
    <source>
        <strain evidence="2">cv. 10/8</strain>
        <tissue evidence="1">Leaf</tissue>
    </source>
</reference>
<comment type="caution">
    <text evidence="1">The sequence shown here is derived from an EMBL/GenBank/DDBJ whole genome shotgun (WGS) entry which is preliminary data.</text>
</comment>
<dbReference type="AlphaFoldDB" id="A0A392T209"/>
<dbReference type="EMBL" id="LXQA010491347">
    <property type="protein sequence ID" value="MCI55138.1"/>
    <property type="molecule type" value="Genomic_DNA"/>
</dbReference>
<dbReference type="Proteomes" id="UP000265520">
    <property type="component" value="Unassembled WGS sequence"/>
</dbReference>
<accession>A0A392T209</accession>
<sequence length="52" mass="5681">GVLICDVLCVHDVLTDALTSDVGTVAGSSYLMFYDAVLNVVECSIRLWIARY</sequence>
<organism evidence="1 2">
    <name type="scientific">Trifolium medium</name>
    <dbReference type="NCBI Taxonomy" id="97028"/>
    <lineage>
        <taxon>Eukaryota</taxon>
        <taxon>Viridiplantae</taxon>
        <taxon>Streptophyta</taxon>
        <taxon>Embryophyta</taxon>
        <taxon>Tracheophyta</taxon>
        <taxon>Spermatophyta</taxon>
        <taxon>Magnoliopsida</taxon>
        <taxon>eudicotyledons</taxon>
        <taxon>Gunneridae</taxon>
        <taxon>Pentapetalae</taxon>
        <taxon>rosids</taxon>
        <taxon>fabids</taxon>
        <taxon>Fabales</taxon>
        <taxon>Fabaceae</taxon>
        <taxon>Papilionoideae</taxon>
        <taxon>50 kb inversion clade</taxon>
        <taxon>NPAAA clade</taxon>
        <taxon>Hologalegina</taxon>
        <taxon>IRL clade</taxon>
        <taxon>Trifolieae</taxon>
        <taxon>Trifolium</taxon>
    </lineage>
</organism>
<keyword evidence="2" id="KW-1185">Reference proteome</keyword>
<proteinExistence type="predicted"/>
<protein>
    <submittedName>
        <fullName evidence="1">Uncharacterized protein</fullName>
    </submittedName>
</protein>
<evidence type="ECO:0000313" key="2">
    <source>
        <dbReference type="Proteomes" id="UP000265520"/>
    </source>
</evidence>